<dbReference type="Proteomes" id="UP000034181">
    <property type="component" value="Unassembled WGS sequence"/>
</dbReference>
<sequence length="395" mass="45354">MKKYLLTAVIPLLLFVMGIGLTFVEIYGNEGSFFSIKTAIPRSQLQFSTSKLKKGDIISGLFISKYNNLGTIAVRFTTHYRINEDSLIFRIRDQDSQKWFYEHTYKTDQFQPNQLFPFGFPIIANSKGRAYVFELESIAGSEENAVSINTQYPIAISSYSLDKHYYSSWLKRSPDGKRHLNTLVLQDTLLFIFNKTISSVTLSGYTTTFLLYLSPIPIYFFWYWLINRLGSQGKEFISKNRIILLVISSLTLTRMFIIKNNADFYNLLIVLSWVGGVIFYNSSQTLKPRSFIARHPSFSLIIPALIIVKALFIKTNPDFITMSIVLLWYTAIVMYKIKNVINIYLSLIFLTITVIFYLVGVSVIAEQAAAWTIVSFGFAVFYDLYSRIRGVYSGK</sequence>
<reference evidence="2 3" key="1">
    <citation type="journal article" date="2015" name="Nature">
        <title>rRNA introns, odd ribosomes, and small enigmatic genomes across a large radiation of phyla.</title>
        <authorList>
            <person name="Brown C.T."/>
            <person name="Hug L.A."/>
            <person name="Thomas B.C."/>
            <person name="Sharon I."/>
            <person name="Castelle C.J."/>
            <person name="Singh A."/>
            <person name="Wilkins M.J."/>
            <person name="Williams K.H."/>
            <person name="Banfield J.F."/>
        </authorList>
    </citation>
    <scope>NUCLEOTIDE SEQUENCE [LARGE SCALE GENOMIC DNA]</scope>
</reference>
<gene>
    <name evidence="2" type="ORF">US96_C0002G0008</name>
</gene>
<evidence type="ECO:0000256" key="1">
    <source>
        <dbReference type="SAM" id="Phobius"/>
    </source>
</evidence>
<feature type="transmembrane region" description="Helical" evidence="1">
    <location>
        <begin position="368"/>
        <end position="385"/>
    </location>
</feature>
<organism evidence="2 3">
    <name type="scientific">Candidatus Woesebacteria bacterium GW2011_GWB1_38_5b</name>
    <dbReference type="NCBI Taxonomy" id="1618569"/>
    <lineage>
        <taxon>Bacteria</taxon>
        <taxon>Candidatus Woeseibacteriota</taxon>
    </lineage>
</organism>
<feature type="transmembrane region" description="Helical" evidence="1">
    <location>
        <begin position="292"/>
        <end position="313"/>
    </location>
</feature>
<protein>
    <submittedName>
        <fullName evidence="2">Uncharacterized protein</fullName>
    </submittedName>
</protein>
<feature type="transmembrane region" description="Helical" evidence="1">
    <location>
        <begin position="264"/>
        <end position="280"/>
    </location>
</feature>
<dbReference type="AlphaFoldDB" id="A0A0G0KK66"/>
<keyword evidence="1" id="KW-0812">Transmembrane</keyword>
<evidence type="ECO:0000313" key="3">
    <source>
        <dbReference type="Proteomes" id="UP000034181"/>
    </source>
</evidence>
<keyword evidence="1" id="KW-1133">Transmembrane helix</keyword>
<dbReference type="EMBL" id="LBUZ01000002">
    <property type="protein sequence ID" value="KKQ75895.1"/>
    <property type="molecule type" value="Genomic_DNA"/>
</dbReference>
<keyword evidence="1" id="KW-0472">Membrane</keyword>
<evidence type="ECO:0000313" key="2">
    <source>
        <dbReference type="EMBL" id="KKQ75895.1"/>
    </source>
</evidence>
<feature type="transmembrane region" description="Helical" evidence="1">
    <location>
        <begin position="209"/>
        <end position="230"/>
    </location>
</feature>
<comment type="caution">
    <text evidence="2">The sequence shown here is derived from an EMBL/GenBank/DDBJ whole genome shotgun (WGS) entry which is preliminary data.</text>
</comment>
<accession>A0A0G0KK66</accession>
<name>A0A0G0KK66_9BACT</name>
<feature type="transmembrane region" description="Helical" evidence="1">
    <location>
        <begin position="344"/>
        <end position="362"/>
    </location>
</feature>
<proteinExistence type="predicted"/>